<dbReference type="Proteomes" id="UP000051530">
    <property type="component" value="Unassembled WGS sequence"/>
</dbReference>
<feature type="non-terminal residue" evidence="2">
    <location>
        <position position="1"/>
    </location>
</feature>
<feature type="region of interest" description="Disordered" evidence="1">
    <location>
        <begin position="387"/>
        <end position="412"/>
    </location>
</feature>
<sequence>DIWNLDQPFGFFSDDELKQKNTLENTRVNLMKTSKAQKQQPSYIRDNSEIQEQQPFFTRDNSEIQEQQPFFTREDSEIQKQQPFSTRDNSEIQEQQPFFIREDSEIQKQQPFFTRDNSEIQEQQPFFTRDNSEIQEQQPFFTRDNSEIQEQQLFYKQYDSSIKEQQLFYTREDSEKTKFSTPRNVYDETKNPFHTENEIVESRWLAFIEAFKREEFLDPQLNILKKVLFVPFATHFSRLYLEKLNVLEKRKEKFGHVLIDLDFMIKHLERFDDHIDDLEEFEVPKFVQSCRPKYLKGIFIKDKNKNKKVRFTDKMEILNQYKRFGHTENDYLESEDEERSVPISEPVEQIEDIEKITKLQTIRESVEEIEDIEKITKLQTIRESVEKQNISDTNQNSETVESKPPNILTKNKHASHSKCKGYINEKILFEALSVLEDSGGLEYLQRFKSFDDIQRQENNSTPSTLKNSSSDDSSDDTIKNFELKTETYDSCQNPFTSENECGVLENTSENECGVLENTFENEHVVFGNISENEHVVLENTFETGCASQRYLQGSPPKSKRERKRHSGADTLNLSRSNEIYR</sequence>
<feature type="region of interest" description="Disordered" evidence="1">
    <location>
        <begin position="548"/>
        <end position="581"/>
    </location>
</feature>
<evidence type="ECO:0000313" key="3">
    <source>
        <dbReference type="Proteomes" id="UP000051530"/>
    </source>
</evidence>
<protein>
    <submittedName>
        <fullName evidence="2">Putative coiled-coil protein</fullName>
    </submittedName>
</protein>
<name>A0A0R0M0F8_9MICR</name>
<comment type="caution">
    <text evidence="2">The sequence shown here is derived from an EMBL/GenBank/DDBJ whole genome shotgun (WGS) entry which is preliminary data.</text>
</comment>
<dbReference type="VEuPathDB" id="MicrosporidiaDB:M153_770003"/>
<feature type="compositionally biased region" description="Polar residues" evidence="1">
    <location>
        <begin position="387"/>
        <end position="399"/>
    </location>
</feature>
<feature type="compositionally biased region" description="Polar residues" evidence="1">
    <location>
        <begin position="79"/>
        <end position="90"/>
    </location>
</feature>
<gene>
    <name evidence="2" type="ORF">M153_770003</name>
</gene>
<evidence type="ECO:0000256" key="1">
    <source>
        <dbReference type="SAM" id="MobiDB-lite"/>
    </source>
</evidence>
<proteinExistence type="predicted"/>
<organism evidence="2 3">
    <name type="scientific">Pseudoloma neurophilia</name>
    <dbReference type="NCBI Taxonomy" id="146866"/>
    <lineage>
        <taxon>Eukaryota</taxon>
        <taxon>Fungi</taxon>
        <taxon>Fungi incertae sedis</taxon>
        <taxon>Microsporidia</taxon>
        <taxon>Pseudoloma</taxon>
    </lineage>
</organism>
<feature type="compositionally biased region" description="Polar residues" evidence="1">
    <location>
        <begin position="569"/>
        <end position="581"/>
    </location>
</feature>
<dbReference type="AlphaFoldDB" id="A0A0R0M0F8"/>
<accession>A0A0R0M0F8</accession>
<dbReference type="EMBL" id="LGUB01000013">
    <property type="protein sequence ID" value="KRH94963.1"/>
    <property type="molecule type" value="Genomic_DNA"/>
</dbReference>
<keyword evidence="3" id="KW-1185">Reference proteome</keyword>
<feature type="region of interest" description="Disordered" evidence="1">
    <location>
        <begin position="454"/>
        <end position="477"/>
    </location>
</feature>
<feature type="compositionally biased region" description="Polar residues" evidence="1">
    <location>
        <begin position="30"/>
        <end position="42"/>
    </location>
</feature>
<evidence type="ECO:0000313" key="2">
    <source>
        <dbReference type="EMBL" id="KRH94963.1"/>
    </source>
</evidence>
<feature type="compositionally biased region" description="Polar residues" evidence="1">
    <location>
        <begin position="456"/>
        <end position="467"/>
    </location>
</feature>
<reference evidence="2 3" key="1">
    <citation type="submission" date="2015-07" db="EMBL/GenBank/DDBJ databases">
        <title>The genome of Pseudoloma neurophilia, a relevant intracellular parasite of the zebrafish.</title>
        <authorList>
            <person name="Ndikumana S."/>
            <person name="Pelin A."/>
            <person name="Sanders J."/>
            <person name="Corradi N."/>
        </authorList>
    </citation>
    <scope>NUCLEOTIDE SEQUENCE [LARGE SCALE GENOMIC DNA]</scope>
    <source>
        <strain evidence="2 3">MK1</strain>
    </source>
</reference>
<feature type="region of interest" description="Disordered" evidence="1">
    <location>
        <begin position="30"/>
        <end position="90"/>
    </location>
</feature>